<accession>A0A2H5Y3J8</accession>
<comment type="caution">
    <text evidence="2">The sequence shown here is derived from an EMBL/GenBank/DDBJ whole genome shotgun (WGS) entry which is preliminary data.</text>
</comment>
<sequence>MGPVGAFRLVLATLMIALGWVIIGRSLWLVLAQGLAFSSLFLPVVVGILMIALGIHRWRSWLEIHRDRK</sequence>
<dbReference type="AlphaFoldDB" id="A0A2H5Y3J8"/>
<dbReference type="EMBL" id="BEHY01000003">
    <property type="protein sequence ID" value="GBD08006.1"/>
    <property type="molecule type" value="Genomic_DNA"/>
</dbReference>
<reference evidence="3" key="1">
    <citation type="submission" date="2017-09" db="EMBL/GenBank/DDBJ databases">
        <title>Metaegenomics of thermophilic ammonia-oxidizing enrichment culture.</title>
        <authorList>
            <person name="Kato S."/>
            <person name="Suzuki K."/>
        </authorList>
    </citation>
    <scope>NUCLEOTIDE SEQUENCE [LARGE SCALE GENOMIC DNA]</scope>
</reference>
<gene>
    <name evidence="2" type="ORF">HRbin22_00233</name>
</gene>
<evidence type="ECO:0000313" key="2">
    <source>
        <dbReference type="EMBL" id="GBD08006.1"/>
    </source>
</evidence>
<feature type="transmembrane region" description="Helical" evidence="1">
    <location>
        <begin position="34"/>
        <end position="55"/>
    </location>
</feature>
<protein>
    <submittedName>
        <fullName evidence="2">Uncharacterized protein</fullName>
    </submittedName>
</protein>
<organism evidence="2 3">
    <name type="scientific">Candidatus Thermoflexus japonica</name>
    <dbReference type="NCBI Taxonomy" id="2035417"/>
    <lineage>
        <taxon>Bacteria</taxon>
        <taxon>Bacillati</taxon>
        <taxon>Chloroflexota</taxon>
        <taxon>Thermoflexia</taxon>
        <taxon>Thermoflexales</taxon>
        <taxon>Thermoflexaceae</taxon>
        <taxon>Thermoflexus</taxon>
    </lineage>
</organism>
<evidence type="ECO:0000313" key="3">
    <source>
        <dbReference type="Proteomes" id="UP000236642"/>
    </source>
</evidence>
<dbReference type="Proteomes" id="UP000236642">
    <property type="component" value="Unassembled WGS sequence"/>
</dbReference>
<keyword evidence="1" id="KW-0472">Membrane</keyword>
<keyword evidence="1" id="KW-0812">Transmembrane</keyword>
<proteinExistence type="predicted"/>
<evidence type="ECO:0000256" key="1">
    <source>
        <dbReference type="SAM" id="Phobius"/>
    </source>
</evidence>
<name>A0A2H5Y3J8_9CHLR</name>
<keyword evidence="1" id="KW-1133">Transmembrane helix</keyword>
<feature type="transmembrane region" description="Helical" evidence="1">
    <location>
        <begin position="7"/>
        <end position="28"/>
    </location>
</feature>